<comment type="similarity">
    <text evidence="11">Belongs to the SEDS family. FtsW subfamily.</text>
</comment>
<name>A0A923RPF6_9FIRM</name>
<evidence type="ECO:0000256" key="15">
    <source>
        <dbReference type="ARBA" id="ARBA00049902"/>
    </source>
</evidence>
<evidence type="ECO:0000313" key="20">
    <source>
        <dbReference type="Proteomes" id="UP000652477"/>
    </source>
</evidence>
<keyword evidence="20" id="KW-1185">Reference proteome</keyword>
<comment type="function">
    <text evidence="16">Peptidoglycan polymerase that is essential for cell division.</text>
</comment>
<evidence type="ECO:0000256" key="11">
    <source>
        <dbReference type="ARBA" id="ARBA00038053"/>
    </source>
</evidence>
<evidence type="ECO:0000256" key="9">
    <source>
        <dbReference type="ARBA" id="ARBA00032370"/>
    </source>
</evidence>
<comment type="catalytic activity">
    <reaction evidence="15">
        <text>[GlcNAc-(1-&gt;4)-Mur2Ac(oyl-L-Ala-gamma-D-Glu-L-Lys-D-Ala-D-Ala)](n)-di-trans,octa-cis-undecaprenyl diphosphate + beta-D-GlcNAc-(1-&gt;4)-Mur2Ac(oyl-L-Ala-gamma-D-Glu-L-Lys-D-Ala-D-Ala)-di-trans,octa-cis-undecaprenyl diphosphate = [GlcNAc-(1-&gt;4)-Mur2Ac(oyl-L-Ala-gamma-D-Glu-L-Lys-D-Ala-D-Ala)](n+1)-di-trans,octa-cis-undecaprenyl diphosphate + di-trans,octa-cis-undecaprenyl diphosphate + H(+)</text>
        <dbReference type="Rhea" id="RHEA:23708"/>
        <dbReference type="Rhea" id="RHEA-COMP:9602"/>
        <dbReference type="Rhea" id="RHEA-COMP:9603"/>
        <dbReference type="ChEBI" id="CHEBI:15378"/>
        <dbReference type="ChEBI" id="CHEBI:58405"/>
        <dbReference type="ChEBI" id="CHEBI:60033"/>
        <dbReference type="ChEBI" id="CHEBI:78435"/>
        <dbReference type="EC" id="2.4.99.28"/>
    </reaction>
</comment>
<feature type="transmembrane region" description="Helical" evidence="18">
    <location>
        <begin position="393"/>
        <end position="410"/>
    </location>
</feature>
<evidence type="ECO:0000256" key="17">
    <source>
        <dbReference type="SAM" id="MobiDB-lite"/>
    </source>
</evidence>
<evidence type="ECO:0000256" key="8">
    <source>
        <dbReference type="ARBA" id="ARBA00023136"/>
    </source>
</evidence>
<keyword evidence="5" id="KW-0133">Cell shape</keyword>
<evidence type="ECO:0000256" key="14">
    <source>
        <dbReference type="ARBA" id="ARBA00044770"/>
    </source>
</evidence>
<feature type="transmembrane region" description="Helical" evidence="18">
    <location>
        <begin position="255"/>
        <end position="272"/>
    </location>
</feature>
<dbReference type="EMBL" id="JACOPF010000001">
    <property type="protein sequence ID" value="MBC5687558.1"/>
    <property type="molecule type" value="Genomic_DNA"/>
</dbReference>
<evidence type="ECO:0000256" key="2">
    <source>
        <dbReference type="ARBA" id="ARBA00022676"/>
    </source>
</evidence>
<comment type="subcellular location">
    <subcellularLocation>
        <location evidence="1">Membrane</location>
        <topology evidence="1">Multi-pass membrane protein</topology>
    </subcellularLocation>
</comment>
<feature type="transmembrane region" description="Helical" evidence="18">
    <location>
        <begin position="122"/>
        <end position="141"/>
    </location>
</feature>
<accession>A0A923RPF6</accession>
<dbReference type="Pfam" id="PF01098">
    <property type="entry name" value="FTSW_RODA_SPOVE"/>
    <property type="match status" value="1"/>
</dbReference>
<keyword evidence="4 18" id="KW-0812">Transmembrane</keyword>
<evidence type="ECO:0000256" key="18">
    <source>
        <dbReference type="SAM" id="Phobius"/>
    </source>
</evidence>
<evidence type="ECO:0000256" key="4">
    <source>
        <dbReference type="ARBA" id="ARBA00022692"/>
    </source>
</evidence>
<evidence type="ECO:0000256" key="1">
    <source>
        <dbReference type="ARBA" id="ARBA00004141"/>
    </source>
</evidence>
<gene>
    <name evidence="19" type="ORF">H8S37_01235</name>
</gene>
<keyword evidence="3" id="KW-0808">Transferase</keyword>
<feature type="transmembrane region" description="Helical" evidence="18">
    <location>
        <begin position="300"/>
        <end position="323"/>
    </location>
</feature>
<organism evidence="19 20">
    <name type="scientific">Mediterraneibacter hominis</name>
    <dbReference type="NCBI Taxonomy" id="2763054"/>
    <lineage>
        <taxon>Bacteria</taxon>
        <taxon>Bacillati</taxon>
        <taxon>Bacillota</taxon>
        <taxon>Clostridia</taxon>
        <taxon>Lachnospirales</taxon>
        <taxon>Lachnospiraceae</taxon>
        <taxon>Mediterraneibacter</taxon>
    </lineage>
</organism>
<dbReference type="InterPro" id="IPR001182">
    <property type="entry name" value="FtsW/RodA"/>
</dbReference>
<comment type="caution">
    <text evidence="19">The sequence shown here is derived from an EMBL/GenBank/DDBJ whole genome shotgun (WGS) entry which is preliminary data.</text>
</comment>
<keyword evidence="6" id="KW-0573">Peptidoglycan synthesis</keyword>
<keyword evidence="2" id="KW-0328">Glycosyltransferase</keyword>
<proteinExistence type="inferred from homology"/>
<dbReference type="PANTHER" id="PTHR30474">
    <property type="entry name" value="CELL CYCLE PROTEIN"/>
    <property type="match status" value="1"/>
</dbReference>
<evidence type="ECO:0000256" key="6">
    <source>
        <dbReference type="ARBA" id="ARBA00022984"/>
    </source>
</evidence>
<reference evidence="19" key="1">
    <citation type="submission" date="2020-08" db="EMBL/GenBank/DDBJ databases">
        <title>Genome public.</title>
        <authorList>
            <person name="Liu C."/>
            <person name="Sun Q."/>
        </authorList>
    </citation>
    <scope>NUCLEOTIDE SEQUENCE</scope>
    <source>
        <strain evidence="19">NSJ-55</strain>
    </source>
</reference>
<feature type="transmembrane region" description="Helical" evidence="18">
    <location>
        <begin position="459"/>
        <end position="480"/>
    </location>
</feature>
<keyword evidence="19" id="KW-0132">Cell division</keyword>
<feature type="transmembrane region" description="Helical" evidence="18">
    <location>
        <begin position="190"/>
        <end position="212"/>
    </location>
</feature>
<evidence type="ECO:0000256" key="5">
    <source>
        <dbReference type="ARBA" id="ARBA00022960"/>
    </source>
</evidence>
<evidence type="ECO:0000256" key="3">
    <source>
        <dbReference type="ARBA" id="ARBA00022679"/>
    </source>
</evidence>
<keyword evidence="8 18" id="KW-0472">Membrane</keyword>
<protein>
    <recommendedName>
        <fullName evidence="12">Probable peptidoglycan glycosyltransferase FtsW</fullName>
        <ecNumber evidence="14">2.4.99.28</ecNumber>
    </recommendedName>
    <alternativeName>
        <fullName evidence="13">Cell division protein FtsW</fullName>
    </alternativeName>
    <alternativeName>
        <fullName evidence="10">Cell wall polymerase</fullName>
    </alternativeName>
    <alternativeName>
        <fullName evidence="9">Peptidoglycan polymerase</fullName>
    </alternativeName>
</protein>
<dbReference type="EC" id="2.4.99.28" evidence="14"/>
<dbReference type="GO" id="GO:0051301">
    <property type="term" value="P:cell division"/>
    <property type="evidence" value="ECO:0007669"/>
    <property type="project" value="UniProtKB-KW"/>
</dbReference>
<evidence type="ECO:0000256" key="7">
    <source>
        <dbReference type="ARBA" id="ARBA00022989"/>
    </source>
</evidence>
<feature type="transmembrane region" description="Helical" evidence="18">
    <location>
        <begin position="278"/>
        <end position="293"/>
    </location>
</feature>
<evidence type="ECO:0000256" key="10">
    <source>
        <dbReference type="ARBA" id="ARBA00033270"/>
    </source>
</evidence>
<dbReference type="GO" id="GO:0009252">
    <property type="term" value="P:peptidoglycan biosynthetic process"/>
    <property type="evidence" value="ECO:0007669"/>
    <property type="project" value="UniProtKB-KW"/>
</dbReference>
<evidence type="ECO:0000256" key="13">
    <source>
        <dbReference type="ARBA" id="ARBA00041418"/>
    </source>
</evidence>
<feature type="region of interest" description="Disordered" evidence="17">
    <location>
        <begin position="1"/>
        <end position="70"/>
    </location>
</feature>
<evidence type="ECO:0000313" key="19">
    <source>
        <dbReference type="EMBL" id="MBC5687558.1"/>
    </source>
</evidence>
<evidence type="ECO:0000256" key="12">
    <source>
        <dbReference type="ARBA" id="ARBA00041185"/>
    </source>
</evidence>
<dbReference type="GO" id="GO:0008360">
    <property type="term" value="P:regulation of cell shape"/>
    <property type="evidence" value="ECO:0007669"/>
    <property type="project" value="UniProtKB-KW"/>
</dbReference>
<dbReference type="GO" id="GO:0005886">
    <property type="term" value="C:plasma membrane"/>
    <property type="evidence" value="ECO:0007669"/>
    <property type="project" value="TreeGrafter"/>
</dbReference>
<feature type="transmembrane region" description="Helical" evidence="18">
    <location>
        <begin position="224"/>
        <end position="243"/>
    </location>
</feature>
<keyword evidence="7 18" id="KW-1133">Transmembrane helix</keyword>
<feature type="transmembrane region" description="Helical" evidence="18">
    <location>
        <begin position="161"/>
        <end position="178"/>
    </location>
</feature>
<keyword evidence="19" id="KW-0131">Cell cycle</keyword>
<dbReference type="GO" id="GO:0015648">
    <property type="term" value="F:lipid-linked peptidoglycan transporter activity"/>
    <property type="evidence" value="ECO:0007669"/>
    <property type="project" value="TreeGrafter"/>
</dbReference>
<feature type="compositionally biased region" description="Polar residues" evidence="17">
    <location>
        <begin position="33"/>
        <end position="49"/>
    </location>
</feature>
<dbReference type="Proteomes" id="UP000652477">
    <property type="component" value="Unassembled WGS sequence"/>
</dbReference>
<dbReference type="GO" id="GO:0008955">
    <property type="term" value="F:peptidoglycan glycosyltransferase activity"/>
    <property type="evidence" value="ECO:0007669"/>
    <property type="project" value="UniProtKB-EC"/>
</dbReference>
<sequence length="488" mass="53658">MRSRTVQPVKRREQSKSMRGRKKKNAIGDTQPIKVSSHTQPLRASSDTQPIRIPSGQRKTRSASYRGRYQQAVSRRRKEISVPKPEAQLEKKVKKKQSSVTGALLGTRAKGKETNAVQYFDYDLLLAIVFLMCFGLVMLYSTSAYSAQADFGNDMYYFSKQALIGAVSFVGMMIVSKIDYHFYGAFSFELYIFAMILMALVQTPLGVTIYGARRWIQLPGNMTLQPSEITKIAVILFLSYELCRIGKKINTRAGILRVFAFGAVAAGGVMFLTDNLSTAIIVMAISCILIFIVHPKTKPFIAIAAGVAAVFAVAVMVMSVTLVNSDNFRLRRILTWLDPENHSDTGGFQVMQGLYAIGSGGFFGKGLGNSTQKLGVIPEAQNDMILTVICEELGVFGAIVILLLFGFLLYRLMFIARNAPDLYGALIASGIFVHIALQVILNIAVVTNLIPTTGITLPFISYGGTSILFLMTEMGIALGISRRIKLED</sequence>
<dbReference type="AlphaFoldDB" id="A0A923RPF6"/>
<dbReference type="GO" id="GO:0032153">
    <property type="term" value="C:cell division site"/>
    <property type="evidence" value="ECO:0007669"/>
    <property type="project" value="TreeGrafter"/>
</dbReference>
<evidence type="ECO:0000256" key="16">
    <source>
        <dbReference type="ARBA" id="ARBA00049966"/>
    </source>
</evidence>
<dbReference type="PANTHER" id="PTHR30474:SF2">
    <property type="entry name" value="PEPTIDOGLYCAN GLYCOSYLTRANSFERASE FTSW-RELATED"/>
    <property type="match status" value="1"/>
</dbReference>
<feature type="transmembrane region" description="Helical" evidence="18">
    <location>
        <begin position="422"/>
        <end position="447"/>
    </location>
</feature>
<dbReference type="RefSeq" id="WP_186874240.1">
    <property type="nucleotide sequence ID" value="NZ_JACOPF010000001.1"/>
</dbReference>